<protein>
    <recommendedName>
        <fullName evidence="4">RING-type domain-containing protein</fullName>
    </recommendedName>
</protein>
<feature type="region of interest" description="Disordered" evidence="1">
    <location>
        <begin position="1"/>
        <end position="24"/>
    </location>
</feature>
<dbReference type="eggNOG" id="ENOG502SXA4">
    <property type="taxonomic scope" value="Eukaryota"/>
</dbReference>
<dbReference type="HOGENOM" id="CLU_033191_0_0_1"/>
<reference evidence="2" key="1">
    <citation type="submission" date="2007-07" db="EMBL/GenBank/DDBJ databases">
        <title>PCAP assembly of the Caenorhabditis remanei genome.</title>
        <authorList>
            <consortium name="The Caenorhabditis remanei Sequencing Consortium"/>
            <person name="Wilson R.K."/>
        </authorList>
    </citation>
    <scope>NUCLEOTIDE SEQUENCE [LARGE SCALE GENOMIC DNA]</scope>
    <source>
        <strain evidence="2">PB4641</strain>
    </source>
</reference>
<dbReference type="OrthoDB" id="5831839at2759"/>
<evidence type="ECO:0008006" key="4">
    <source>
        <dbReference type="Google" id="ProtNLM"/>
    </source>
</evidence>
<feature type="region of interest" description="Disordered" evidence="1">
    <location>
        <begin position="225"/>
        <end position="251"/>
    </location>
</feature>
<dbReference type="InParanoid" id="E3NIG0"/>
<accession>E3NIG0</accession>
<sequence length="389" mass="43752">MESMEDFKSNDTVQSTRSDDSSDEEFMSKMGITNLVPSFVRDMCTKPQNIELRVCYDAPTHQSTYTYSITWEDDSEGKEKKLLEEIKKTTARKDSFGKGVSAHLVPTTVTDSLIHQPLPYPPPVFAICDGPCKKSFPSNLLNTIGRCGHYICAACYGIVRNSDGTYGCSSAHCNWQGETRSDAKRFFREEVSNGSVLLNTLKDLEFQICPKQRQRAREMKSLGIDVKSASTSSSSKSHSNSMKSSPISQNTCGYSDETDCILKSSKSSFKLIFPSKNEIIGVKLIILETIQFDGSQHLSRNVAELEFQSTTKIKKAISALLFQKFNKFPPPGLLYHVELQPNMKRKIRRIRSKEYDSMALFDFSQIAEYIVFLMDFGGFVKDGSVINYS</sequence>
<dbReference type="STRING" id="31234.E3NIG0"/>
<dbReference type="Proteomes" id="UP000008281">
    <property type="component" value="Unassembled WGS sequence"/>
</dbReference>
<keyword evidence="3" id="KW-1185">Reference proteome</keyword>
<name>E3NIG0_CAERE</name>
<dbReference type="PANTHER" id="PTHR31430">
    <property type="entry name" value="PROTEIN CBG22332-RELATED"/>
    <property type="match status" value="1"/>
</dbReference>
<evidence type="ECO:0000313" key="3">
    <source>
        <dbReference type="Proteomes" id="UP000008281"/>
    </source>
</evidence>
<organism evidence="3">
    <name type="scientific">Caenorhabditis remanei</name>
    <name type="common">Caenorhabditis vulgaris</name>
    <dbReference type="NCBI Taxonomy" id="31234"/>
    <lineage>
        <taxon>Eukaryota</taxon>
        <taxon>Metazoa</taxon>
        <taxon>Ecdysozoa</taxon>
        <taxon>Nematoda</taxon>
        <taxon>Chromadorea</taxon>
        <taxon>Rhabditida</taxon>
        <taxon>Rhabditina</taxon>
        <taxon>Rhabditomorpha</taxon>
        <taxon>Rhabditoidea</taxon>
        <taxon>Rhabditidae</taxon>
        <taxon>Peloderinae</taxon>
        <taxon>Caenorhabditis</taxon>
    </lineage>
</organism>
<proteinExistence type="predicted"/>
<dbReference type="AlphaFoldDB" id="E3NIG0"/>
<dbReference type="PANTHER" id="PTHR31430:SF1">
    <property type="entry name" value="RING-TYPE DOMAIN-CONTAINING PROTEIN"/>
    <property type="match status" value="1"/>
</dbReference>
<evidence type="ECO:0000256" key="1">
    <source>
        <dbReference type="SAM" id="MobiDB-lite"/>
    </source>
</evidence>
<feature type="compositionally biased region" description="Low complexity" evidence="1">
    <location>
        <begin position="227"/>
        <end position="248"/>
    </location>
</feature>
<gene>
    <name evidence="2" type="ORF">CRE_06171</name>
</gene>
<evidence type="ECO:0000313" key="2">
    <source>
        <dbReference type="EMBL" id="EFO98969.1"/>
    </source>
</evidence>
<dbReference type="FunCoup" id="E3NIG0">
    <property type="interactions" value="160"/>
</dbReference>
<dbReference type="EMBL" id="DS268700">
    <property type="protein sequence ID" value="EFO98969.1"/>
    <property type="molecule type" value="Genomic_DNA"/>
</dbReference>